<feature type="region of interest" description="Disordered" evidence="1">
    <location>
        <begin position="76"/>
        <end position="127"/>
    </location>
</feature>
<feature type="compositionally biased region" description="Polar residues" evidence="1">
    <location>
        <begin position="969"/>
        <end position="984"/>
    </location>
</feature>
<feature type="region of interest" description="Disordered" evidence="1">
    <location>
        <begin position="610"/>
        <end position="817"/>
    </location>
</feature>
<feature type="region of interest" description="Disordered" evidence="1">
    <location>
        <begin position="193"/>
        <end position="224"/>
    </location>
</feature>
<protein>
    <submittedName>
        <fullName evidence="2">Uncharacterized protein</fullName>
    </submittedName>
</protein>
<feature type="region of interest" description="Disordered" evidence="1">
    <location>
        <begin position="381"/>
        <end position="537"/>
    </location>
</feature>
<feature type="region of interest" description="Disordered" evidence="1">
    <location>
        <begin position="925"/>
        <end position="994"/>
    </location>
</feature>
<accession>A0AAQ4FKV2</accession>
<feature type="compositionally biased region" description="Basic and acidic residues" evidence="1">
    <location>
        <begin position="617"/>
        <end position="638"/>
    </location>
</feature>
<dbReference type="EMBL" id="JARKHS020001874">
    <property type="protein sequence ID" value="KAK8787375.1"/>
    <property type="molecule type" value="Genomic_DNA"/>
</dbReference>
<keyword evidence="3" id="KW-1185">Reference proteome</keyword>
<feature type="compositionally biased region" description="Low complexity" evidence="1">
    <location>
        <begin position="207"/>
        <end position="216"/>
    </location>
</feature>
<feature type="compositionally biased region" description="Basic and acidic residues" evidence="1">
    <location>
        <begin position="985"/>
        <end position="994"/>
    </location>
</feature>
<feature type="compositionally biased region" description="Pro residues" evidence="1">
    <location>
        <begin position="448"/>
        <end position="460"/>
    </location>
</feature>
<sequence>MQPALVCPPLDSNFPCGSGWFSWKYVESSCLDLFRLPTGFSSSAVSLHQNLGSHSLSAGADGCAESDQQGMTGLVTKHSSPGSQAKESGAAMAGGAGREDDWQMPCLEPSPERRSVRSAAKRWGPRSPEMPMLVPAISKGPVEETVETLSKQAQLVLSQFPHAVDVDSIDGVAFFSFSTEEDLNEFAHSMDQLREEQYREPQSPDGSAPSSVARSVAADDEWRESDWAEERQSLVVLPRKTTDITKIKGWRRKAFGSDQTADQTTRWVMDQMNEKAWCPDEEETAEPPALMTRRAAASMAAAGQAAAPQLAVKKRENLPAAEASLSKGIRGAFLSSSLDEFLEHRAELRVGQLAQLNPNILPPPDGQGVLSLSSPPVVVVNKNAPRQVGPARQMTARPSRRYGRPQDRGTPPAGPSLAARRRRQSTAASDKAGEVLVVPSPSKSSAPATPPPPSPPPPQVDTPQKPAKRVKVEPEEDAPFLAMTSRRLRGSHGAAESSEIKGASTNSTPKKDTTEQVSKPSVAVASKKAATPSASEKEALAYGVTAGASDYPLVTNTDLNNEQKRLLSALLASTQCSRPLTVALPTEPCFICPQLDQEDAVAAALALATTHGGSPGKKPERSGGKREVESAAKQEKAAQSHAASVPKAAKKAAPSTKEPSSKGNPVEPPRTPRKPKARPAASGTQASPTESIHSTRTRREIRLPVRFQDSAVYFSPNGDLYDLAPSFSPWQRGRPQASTSSSKAGQSPRPPPAPTTHAQPAAEPSQSSSSSSWCSSSSSSSSSPLSSRSSSPCGSCCSGAAGTSEGHPPKCSSSSQAVHINGGRTLRQLSRLKTDGFVSLHSIQESQSSSTPEDSIDINVESLSDSDEDALSLGEEPRMKNVDNRYKQKANQYLRCLKVLSSHLSDEKHWLQRRRAALESCLEVSRRSQQPARLPKAEPKPPPLPPDIREMCDLSQPMVPPLREASEEASGNPTSAMFSTTFENVESKDSGECW</sequence>
<feature type="compositionally biased region" description="Polar residues" evidence="1">
    <location>
        <begin position="682"/>
        <end position="694"/>
    </location>
</feature>
<feature type="compositionally biased region" description="Low complexity" evidence="1">
    <location>
        <begin position="755"/>
        <end position="793"/>
    </location>
</feature>
<reference evidence="2 3" key="1">
    <citation type="journal article" date="2023" name="Arcadia Sci">
        <title>De novo assembly of a long-read Amblyomma americanum tick genome.</title>
        <authorList>
            <person name="Chou S."/>
            <person name="Poskanzer K.E."/>
            <person name="Rollins M."/>
            <person name="Thuy-Boun P.S."/>
        </authorList>
    </citation>
    <scope>NUCLEOTIDE SEQUENCE [LARGE SCALE GENOMIC DNA]</scope>
    <source>
        <strain evidence="2">F_SG_1</strain>
        <tissue evidence="2">Salivary glands</tissue>
    </source>
</reference>
<dbReference type="AlphaFoldDB" id="A0AAQ4FKV2"/>
<evidence type="ECO:0000256" key="1">
    <source>
        <dbReference type="SAM" id="MobiDB-lite"/>
    </source>
</evidence>
<name>A0AAQ4FKV2_AMBAM</name>
<organism evidence="2 3">
    <name type="scientific">Amblyomma americanum</name>
    <name type="common">Lone star tick</name>
    <dbReference type="NCBI Taxonomy" id="6943"/>
    <lineage>
        <taxon>Eukaryota</taxon>
        <taxon>Metazoa</taxon>
        <taxon>Ecdysozoa</taxon>
        <taxon>Arthropoda</taxon>
        <taxon>Chelicerata</taxon>
        <taxon>Arachnida</taxon>
        <taxon>Acari</taxon>
        <taxon>Parasitiformes</taxon>
        <taxon>Ixodida</taxon>
        <taxon>Ixodoidea</taxon>
        <taxon>Ixodidae</taxon>
        <taxon>Amblyomminae</taxon>
        <taxon>Amblyomma</taxon>
    </lineage>
</organism>
<feature type="compositionally biased region" description="Low complexity" evidence="1">
    <location>
        <begin position="518"/>
        <end position="534"/>
    </location>
</feature>
<comment type="caution">
    <text evidence="2">The sequence shown here is derived from an EMBL/GenBank/DDBJ whole genome shotgun (WGS) entry which is preliminary data.</text>
</comment>
<feature type="compositionally biased region" description="Low complexity" evidence="1">
    <location>
        <begin position="640"/>
        <end position="662"/>
    </location>
</feature>
<dbReference type="Proteomes" id="UP001321473">
    <property type="component" value="Unassembled WGS sequence"/>
</dbReference>
<proteinExistence type="predicted"/>
<gene>
    <name evidence="2" type="ORF">V5799_022849</name>
</gene>
<feature type="compositionally biased region" description="Polar residues" evidence="1">
    <location>
        <begin position="736"/>
        <end position="745"/>
    </location>
</feature>
<feature type="compositionally biased region" description="Polar residues" evidence="1">
    <location>
        <begin position="76"/>
        <end position="86"/>
    </location>
</feature>
<evidence type="ECO:0000313" key="3">
    <source>
        <dbReference type="Proteomes" id="UP001321473"/>
    </source>
</evidence>
<feature type="compositionally biased region" description="Low complexity" evidence="1">
    <location>
        <begin position="438"/>
        <end position="447"/>
    </location>
</feature>
<evidence type="ECO:0000313" key="2">
    <source>
        <dbReference type="EMBL" id="KAK8787375.1"/>
    </source>
</evidence>